<gene>
    <name evidence="1" type="ORF">SPELUC_LOCUS5820</name>
</gene>
<sequence>MYSDFEEDPIDTPNWLDFLPHHPIFHSNEVEQFENNSSKSYENTQGKQSCLTASISKNLIVAVGSEIRVLNLMEFKYTWRQAAERGELGLDDLDDGEYLPEWMNDIKYVTLDTPSITYNIRSITVNFKEKGTLIAVVGDYEVSVVVMPKSTSSTSTYYKIGTYYHVVGSSPIAKVLWHPMSESGSHLVVLTEDMKLRMYNILEDVNEPEQEFCFSPTPQSEIVSFSTESTKAVSFCFGQGQEGWGGFIVYVVTDNGDVYSMCPIVPNKCICNKCFLDQLACLISKKYSEVEKLVVEHKVKNCYNLLNQYRRQFEWMSAIYKQIENDSNKVVFNPPAIGRQSIQLQGPYFIQPTPWELSAHMTDASDIICLGTQPVNVIVIAFNNGRVDVCLEVDRVEALWKIDGVSEIDNPTLILYECIDLGFIKNFVVPTSWRSNRITNSMNNPSLVQDPFYADTFYVYHFAGVHGIVLKGWLDDLNKIMKNIENEMAMEDFLKKNLKSDVNWIAGTLPSDPDPFIGLSVMSDVQLSYALLIISSTLQLIYHELSIRSVDKMDDLYRSIFENDIENNIRFNSDLTHRFPESLMKYLNYQGLMRQPKLVLPRVPQKMGGTDDVIDTQFLQSVMDIIQQEIFEMKEAVKALCSRVEHQSIEFKRQITDLASIRYRLHEFSDKQYPELSDRMRDLRNNQINLECKADTILQKLMYQNDPIPGEFELQYYEALEKINDALKGGNGLRVKIKQLQTRHKTLSQDYQLLLPRSSLRQSKQFVILSGSQLNKVEDALNKEMDLIDDTTRKIEETQEKLKR</sequence>
<accession>A0ACA9M737</accession>
<evidence type="ECO:0000313" key="2">
    <source>
        <dbReference type="Proteomes" id="UP000789366"/>
    </source>
</evidence>
<proteinExistence type="predicted"/>
<name>A0ACA9M737_9GLOM</name>
<keyword evidence="2" id="KW-1185">Reference proteome</keyword>
<dbReference type="EMBL" id="CAJVPW010006238">
    <property type="protein sequence ID" value="CAG8566519.1"/>
    <property type="molecule type" value="Genomic_DNA"/>
</dbReference>
<reference evidence="1" key="1">
    <citation type="submission" date="2021-06" db="EMBL/GenBank/DDBJ databases">
        <authorList>
            <person name="Kallberg Y."/>
            <person name="Tangrot J."/>
            <person name="Rosling A."/>
        </authorList>
    </citation>
    <scope>NUCLEOTIDE SEQUENCE</scope>
    <source>
        <strain evidence="1">28 12/20/2015</strain>
    </source>
</reference>
<comment type="caution">
    <text evidence="1">The sequence shown here is derived from an EMBL/GenBank/DDBJ whole genome shotgun (WGS) entry which is preliminary data.</text>
</comment>
<dbReference type="Proteomes" id="UP000789366">
    <property type="component" value="Unassembled WGS sequence"/>
</dbReference>
<evidence type="ECO:0000313" key="1">
    <source>
        <dbReference type="EMBL" id="CAG8566519.1"/>
    </source>
</evidence>
<protein>
    <submittedName>
        <fullName evidence="1">4091_t:CDS:1</fullName>
    </submittedName>
</protein>
<organism evidence="1 2">
    <name type="scientific">Cetraspora pellucida</name>
    <dbReference type="NCBI Taxonomy" id="1433469"/>
    <lineage>
        <taxon>Eukaryota</taxon>
        <taxon>Fungi</taxon>
        <taxon>Fungi incertae sedis</taxon>
        <taxon>Mucoromycota</taxon>
        <taxon>Glomeromycotina</taxon>
        <taxon>Glomeromycetes</taxon>
        <taxon>Diversisporales</taxon>
        <taxon>Gigasporaceae</taxon>
        <taxon>Cetraspora</taxon>
    </lineage>
</organism>
<feature type="non-terminal residue" evidence="1">
    <location>
        <position position="804"/>
    </location>
</feature>